<comment type="catalytic activity">
    <reaction evidence="6 7">
        <text>N(6)-[(R)-S(8)-aminomethyldihydrolipoyl]-L-lysyl-[protein] + (6S)-5,6,7,8-tetrahydrofolate = N(6)-[(R)-dihydrolipoyl]-L-lysyl-[protein] + (6R)-5,10-methylene-5,6,7,8-tetrahydrofolate + NH4(+)</text>
        <dbReference type="Rhea" id="RHEA:16945"/>
        <dbReference type="Rhea" id="RHEA-COMP:10475"/>
        <dbReference type="Rhea" id="RHEA-COMP:10492"/>
        <dbReference type="ChEBI" id="CHEBI:15636"/>
        <dbReference type="ChEBI" id="CHEBI:28938"/>
        <dbReference type="ChEBI" id="CHEBI:57453"/>
        <dbReference type="ChEBI" id="CHEBI:83100"/>
        <dbReference type="ChEBI" id="CHEBI:83143"/>
        <dbReference type="EC" id="2.1.2.10"/>
    </reaction>
</comment>
<dbReference type="SUPFAM" id="SSF101790">
    <property type="entry name" value="Aminomethyltransferase beta-barrel domain"/>
    <property type="match status" value="1"/>
</dbReference>
<dbReference type="RefSeq" id="WP_070116562.1">
    <property type="nucleotide sequence ID" value="NZ_MASR01000001.1"/>
</dbReference>
<keyword evidence="4 7" id="KW-0808">Transferase</keyword>
<evidence type="ECO:0000259" key="9">
    <source>
        <dbReference type="Pfam" id="PF01571"/>
    </source>
</evidence>
<comment type="subunit">
    <text evidence="7">The glycine cleavage system is composed of four proteins: P, T, L and H.</text>
</comment>
<dbReference type="EMBL" id="MASR01000001">
    <property type="protein sequence ID" value="OFE12953.1"/>
    <property type="molecule type" value="Genomic_DNA"/>
</dbReference>
<dbReference type="InterPro" id="IPR027266">
    <property type="entry name" value="TrmE/GcvT-like"/>
</dbReference>
<keyword evidence="3 7" id="KW-0032">Aminotransferase</keyword>
<reference evidence="12" key="1">
    <citation type="submission" date="2016-07" db="EMBL/GenBank/DDBJ databases">
        <authorList>
            <person name="Florea S."/>
            <person name="Webb J.S."/>
            <person name="Jaromczyk J."/>
            <person name="Schardl C.L."/>
        </authorList>
    </citation>
    <scope>NUCLEOTIDE SEQUENCE [LARGE SCALE GENOMIC DNA]</scope>
    <source>
        <strain evidence="12">KCTC 42131</strain>
    </source>
</reference>
<organism evidence="11 12">
    <name type="scientific">Pseudohongiella acticola</name>
    <dbReference type="NCBI Taxonomy" id="1524254"/>
    <lineage>
        <taxon>Bacteria</taxon>
        <taxon>Pseudomonadati</taxon>
        <taxon>Pseudomonadota</taxon>
        <taxon>Gammaproteobacteria</taxon>
        <taxon>Pseudomonadales</taxon>
        <taxon>Pseudohongiellaceae</taxon>
        <taxon>Pseudohongiella</taxon>
    </lineage>
</organism>
<sequence>MGQQTALYAKHLEAGARIVDFGGWDMPIQYQSLIEEHTAVRQQAGVFDVSHMTIVDIEGADAEPWLRHLLANDVARLKATGDALYTGMLNDAGGVIDDLIVYRMNAGFRLVVNCATRKKDLAWMQSQQAGYTVTLTERPALAILAVQGPKAIDIVAQIINQRFSDEDSSRVSGLKNFAGVELEQWFVARTGYTGENGVEIMLPNLEAPQIWDQLLAAGVKPIGLGARDTLRLEAGMNLYGHDMDENISPLSANMAWTIAWEPAERDFIGRQALTEQRNAADALPVLKGLVMEERGVLREGLRVECTMSDGSTQDGVITSGTFSPTLKHGIALARIPADTEQCAVDIRGKLVPVRVVKPGFVRHGKKIFS</sequence>
<evidence type="ECO:0000256" key="4">
    <source>
        <dbReference type="ARBA" id="ARBA00022679"/>
    </source>
</evidence>
<evidence type="ECO:0000313" key="11">
    <source>
        <dbReference type="EMBL" id="OFE12953.1"/>
    </source>
</evidence>
<gene>
    <name evidence="7 11" type="primary">gcvT</name>
    <name evidence="11" type="ORF">PHACT_07220</name>
</gene>
<proteinExistence type="inferred from homology"/>
<name>A0A1E8CKM6_9GAMM</name>
<evidence type="ECO:0000256" key="7">
    <source>
        <dbReference type="HAMAP-Rule" id="MF_00259"/>
    </source>
</evidence>
<dbReference type="HAMAP" id="MF_00259">
    <property type="entry name" value="GcvT"/>
    <property type="match status" value="1"/>
</dbReference>
<evidence type="ECO:0000256" key="3">
    <source>
        <dbReference type="ARBA" id="ARBA00022576"/>
    </source>
</evidence>
<dbReference type="GO" id="GO:0008483">
    <property type="term" value="F:transaminase activity"/>
    <property type="evidence" value="ECO:0007669"/>
    <property type="project" value="UniProtKB-KW"/>
</dbReference>
<dbReference type="SUPFAM" id="SSF103025">
    <property type="entry name" value="Folate-binding domain"/>
    <property type="match status" value="1"/>
</dbReference>
<dbReference type="GO" id="GO:0004047">
    <property type="term" value="F:aminomethyltransferase activity"/>
    <property type="evidence" value="ECO:0007669"/>
    <property type="project" value="UniProtKB-UniRule"/>
</dbReference>
<evidence type="ECO:0000256" key="6">
    <source>
        <dbReference type="ARBA" id="ARBA00047665"/>
    </source>
</evidence>
<dbReference type="NCBIfam" id="TIGR00528">
    <property type="entry name" value="gcvT"/>
    <property type="match status" value="1"/>
</dbReference>
<dbReference type="InterPro" id="IPR029043">
    <property type="entry name" value="GcvT/YgfZ_C"/>
</dbReference>
<dbReference type="InterPro" id="IPR006222">
    <property type="entry name" value="GCVT_N"/>
</dbReference>
<dbReference type="FunFam" id="4.10.1250.10:FF:000001">
    <property type="entry name" value="Aminomethyltransferase"/>
    <property type="match status" value="1"/>
</dbReference>
<dbReference type="GO" id="GO:0005960">
    <property type="term" value="C:glycine cleavage complex"/>
    <property type="evidence" value="ECO:0007669"/>
    <property type="project" value="InterPro"/>
</dbReference>
<dbReference type="InterPro" id="IPR013977">
    <property type="entry name" value="GcvT_C"/>
</dbReference>
<dbReference type="STRING" id="1524254.PHACT_07220"/>
<dbReference type="GO" id="GO:0005829">
    <property type="term" value="C:cytosol"/>
    <property type="evidence" value="ECO:0007669"/>
    <property type="project" value="TreeGrafter"/>
</dbReference>
<comment type="function">
    <text evidence="7">The glycine cleavage system catalyzes the degradation of glycine.</text>
</comment>
<feature type="domain" description="Aminomethyltransferase C-terminal" evidence="10">
    <location>
        <begin position="287"/>
        <end position="361"/>
    </location>
</feature>
<dbReference type="PANTHER" id="PTHR43757:SF2">
    <property type="entry name" value="AMINOMETHYLTRANSFERASE, MITOCHONDRIAL"/>
    <property type="match status" value="1"/>
</dbReference>
<dbReference type="InterPro" id="IPR028896">
    <property type="entry name" value="GcvT/YgfZ/DmdA"/>
</dbReference>
<comment type="caution">
    <text evidence="11">The sequence shown here is derived from an EMBL/GenBank/DDBJ whole genome shotgun (WGS) entry which is preliminary data.</text>
</comment>
<dbReference type="GO" id="GO:0019464">
    <property type="term" value="P:glycine decarboxylation via glycine cleavage system"/>
    <property type="evidence" value="ECO:0007669"/>
    <property type="project" value="UniProtKB-UniRule"/>
</dbReference>
<dbReference type="Gene3D" id="3.30.70.1400">
    <property type="entry name" value="Aminomethyltransferase beta-barrel domains"/>
    <property type="match status" value="1"/>
</dbReference>
<dbReference type="InterPro" id="IPR006223">
    <property type="entry name" value="GcvT"/>
</dbReference>
<dbReference type="Gene3D" id="4.10.1250.10">
    <property type="entry name" value="Aminomethyltransferase fragment"/>
    <property type="match status" value="1"/>
</dbReference>
<dbReference type="PANTHER" id="PTHR43757">
    <property type="entry name" value="AMINOMETHYLTRANSFERASE"/>
    <property type="match status" value="1"/>
</dbReference>
<evidence type="ECO:0000256" key="1">
    <source>
        <dbReference type="ARBA" id="ARBA00008609"/>
    </source>
</evidence>
<evidence type="ECO:0000256" key="5">
    <source>
        <dbReference type="ARBA" id="ARBA00031395"/>
    </source>
</evidence>
<evidence type="ECO:0000313" key="12">
    <source>
        <dbReference type="Proteomes" id="UP000175669"/>
    </source>
</evidence>
<feature type="binding site" evidence="8">
    <location>
        <position position="199"/>
    </location>
    <ligand>
        <name>substrate</name>
    </ligand>
</feature>
<dbReference type="Proteomes" id="UP000175669">
    <property type="component" value="Unassembled WGS sequence"/>
</dbReference>
<dbReference type="Gene3D" id="3.30.1360.120">
    <property type="entry name" value="Probable tRNA modification gtpase trme, domain 1"/>
    <property type="match status" value="1"/>
</dbReference>
<feature type="domain" description="GCVT N-terminal" evidence="9">
    <location>
        <begin position="7"/>
        <end position="261"/>
    </location>
</feature>
<keyword evidence="12" id="KW-1185">Reference proteome</keyword>
<dbReference type="NCBIfam" id="NF001567">
    <property type="entry name" value="PRK00389.1"/>
    <property type="match status" value="1"/>
</dbReference>
<dbReference type="Pfam" id="PF08669">
    <property type="entry name" value="GCV_T_C"/>
    <property type="match status" value="1"/>
</dbReference>
<dbReference type="OrthoDB" id="9774591at2"/>
<dbReference type="FunFam" id="3.30.70.1400:FF:000001">
    <property type="entry name" value="Aminomethyltransferase"/>
    <property type="match status" value="1"/>
</dbReference>
<dbReference type="PIRSF" id="PIRSF006487">
    <property type="entry name" value="GcvT"/>
    <property type="match status" value="1"/>
</dbReference>
<dbReference type="AlphaFoldDB" id="A0A1E8CKM6"/>
<dbReference type="InterPro" id="IPR022903">
    <property type="entry name" value="GcvT_bac"/>
</dbReference>
<evidence type="ECO:0000259" key="10">
    <source>
        <dbReference type="Pfam" id="PF08669"/>
    </source>
</evidence>
<dbReference type="Gene3D" id="2.40.30.110">
    <property type="entry name" value="Aminomethyltransferase beta-barrel domains"/>
    <property type="match status" value="1"/>
</dbReference>
<comment type="similarity">
    <text evidence="1 7">Belongs to the GcvT family.</text>
</comment>
<protein>
    <recommendedName>
        <fullName evidence="2 7">Aminomethyltransferase</fullName>
        <ecNumber evidence="2 7">2.1.2.10</ecNumber>
    </recommendedName>
    <alternativeName>
        <fullName evidence="5 7">Glycine cleavage system T protein</fullName>
    </alternativeName>
</protein>
<dbReference type="Pfam" id="PF01571">
    <property type="entry name" value="GCV_T"/>
    <property type="match status" value="1"/>
</dbReference>
<dbReference type="EC" id="2.1.2.10" evidence="2 7"/>
<evidence type="ECO:0000256" key="2">
    <source>
        <dbReference type="ARBA" id="ARBA00012616"/>
    </source>
</evidence>
<accession>A0A1E8CKM6</accession>
<evidence type="ECO:0000256" key="8">
    <source>
        <dbReference type="PIRSR" id="PIRSR006487-1"/>
    </source>
</evidence>